<dbReference type="Pfam" id="PF02449">
    <property type="entry name" value="Glyco_hydro_42"/>
    <property type="match status" value="1"/>
</dbReference>
<dbReference type="InterPro" id="IPR013529">
    <property type="entry name" value="Glyco_hydro_42_N"/>
</dbReference>
<dbReference type="InterPro" id="IPR015919">
    <property type="entry name" value="Cadherin-like_sf"/>
</dbReference>
<feature type="domain" description="Dystroglycan-type cadherin-like" evidence="4">
    <location>
        <begin position="485"/>
        <end position="575"/>
    </location>
</feature>
<feature type="domain" description="Dystroglycan-type cadherin-like" evidence="4">
    <location>
        <begin position="579"/>
        <end position="671"/>
    </location>
</feature>
<dbReference type="GO" id="GO:0005975">
    <property type="term" value="P:carbohydrate metabolic process"/>
    <property type="evidence" value="ECO:0007669"/>
    <property type="project" value="InterPro"/>
</dbReference>
<dbReference type="SUPFAM" id="SSF49313">
    <property type="entry name" value="Cadherin-like"/>
    <property type="match status" value="3"/>
</dbReference>
<protein>
    <submittedName>
        <fullName evidence="5">Ig domain-containing protein</fullName>
    </submittedName>
</protein>
<dbReference type="GO" id="GO:0009341">
    <property type="term" value="C:beta-galactosidase complex"/>
    <property type="evidence" value="ECO:0007669"/>
    <property type="project" value="InterPro"/>
</dbReference>
<organism evidence="5 6">
    <name type="scientific">Dyadobacter pollutisoli</name>
    <dbReference type="NCBI Taxonomy" id="2910158"/>
    <lineage>
        <taxon>Bacteria</taxon>
        <taxon>Pseudomonadati</taxon>
        <taxon>Bacteroidota</taxon>
        <taxon>Cytophagia</taxon>
        <taxon>Cytophagales</taxon>
        <taxon>Spirosomataceae</taxon>
        <taxon>Dyadobacter</taxon>
    </lineage>
</organism>
<accession>A0A9E8NAH8</accession>
<feature type="chain" id="PRO_5038433116" evidence="3">
    <location>
        <begin position="31"/>
        <end position="963"/>
    </location>
</feature>
<evidence type="ECO:0000256" key="3">
    <source>
        <dbReference type="SAM" id="SignalP"/>
    </source>
</evidence>
<dbReference type="EMBL" id="CP112998">
    <property type="protein sequence ID" value="WAC10794.1"/>
    <property type="molecule type" value="Genomic_DNA"/>
</dbReference>
<evidence type="ECO:0000256" key="1">
    <source>
        <dbReference type="ARBA" id="ARBA00022801"/>
    </source>
</evidence>
<keyword evidence="1" id="KW-0378">Hydrolase</keyword>
<dbReference type="GO" id="GO:0005509">
    <property type="term" value="F:calcium ion binding"/>
    <property type="evidence" value="ECO:0007669"/>
    <property type="project" value="InterPro"/>
</dbReference>
<dbReference type="NCBIfam" id="TIGR04183">
    <property type="entry name" value="Por_Secre_tail"/>
    <property type="match status" value="1"/>
</dbReference>
<dbReference type="Proteomes" id="UP001164653">
    <property type="component" value="Chromosome"/>
</dbReference>
<dbReference type="GO" id="GO:0016020">
    <property type="term" value="C:membrane"/>
    <property type="evidence" value="ECO:0007669"/>
    <property type="project" value="InterPro"/>
</dbReference>
<keyword evidence="2" id="KW-0326">Glycosidase</keyword>
<evidence type="ECO:0000313" key="5">
    <source>
        <dbReference type="EMBL" id="WAC10794.1"/>
    </source>
</evidence>
<dbReference type="Pfam" id="PF05345">
    <property type="entry name" value="He_PIG"/>
    <property type="match status" value="2"/>
</dbReference>
<keyword evidence="3" id="KW-0732">Signal</keyword>
<dbReference type="GO" id="GO:0004565">
    <property type="term" value="F:beta-galactosidase activity"/>
    <property type="evidence" value="ECO:0007669"/>
    <property type="project" value="InterPro"/>
</dbReference>
<dbReference type="Gene3D" id="2.60.40.10">
    <property type="entry name" value="Immunoglobulins"/>
    <property type="match status" value="3"/>
</dbReference>
<evidence type="ECO:0000256" key="2">
    <source>
        <dbReference type="ARBA" id="ARBA00023295"/>
    </source>
</evidence>
<evidence type="ECO:0000259" key="4">
    <source>
        <dbReference type="SMART" id="SM00736"/>
    </source>
</evidence>
<dbReference type="InterPro" id="IPR017853">
    <property type="entry name" value="GH"/>
</dbReference>
<dbReference type="RefSeq" id="WP_244822556.1">
    <property type="nucleotide sequence ID" value="NZ_CP112998.1"/>
</dbReference>
<dbReference type="KEGG" id="dpf:ON006_23995"/>
<dbReference type="InterPro" id="IPR013783">
    <property type="entry name" value="Ig-like_fold"/>
</dbReference>
<evidence type="ECO:0000313" key="6">
    <source>
        <dbReference type="Proteomes" id="UP001164653"/>
    </source>
</evidence>
<feature type="signal peptide" evidence="3">
    <location>
        <begin position="1"/>
        <end position="30"/>
    </location>
</feature>
<dbReference type="Pfam" id="PF18962">
    <property type="entry name" value="Por_Secre_tail"/>
    <property type="match status" value="1"/>
</dbReference>
<reference evidence="5" key="1">
    <citation type="submission" date="2022-11" db="EMBL/GenBank/DDBJ databases">
        <title>Dyadobacter pollutisoli sp. nov., isolated from plastic dumped soil.</title>
        <authorList>
            <person name="Kim J.M."/>
            <person name="Kim K.R."/>
            <person name="Lee J.K."/>
            <person name="Hao L."/>
            <person name="Jeon C.O."/>
        </authorList>
    </citation>
    <scope>NUCLEOTIDE SEQUENCE</scope>
    <source>
        <strain evidence="5">U1</strain>
    </source>
</reference>
<dbReference type="InterPro" id="IPR006644">
    <property type="entry name" value="Cadg"/>
</dbReference>
<dbReference type="AlphaFoldDB" id="A0A9E8NAH8"/>
<dbReference type="SUPFAM" id="SSF51445">
    <property type="entry name" value="(Trans)glycosidases"/>
    <property type="match status" value="1"/>
</dbReference>
<dbReference type="SMART" id="SM00736">
    <property type="entry name" value="CADG"/>
    <property type="match status" value="3"/>
</dbReference>
<dbReference type="Gene3D" id="3.20.20.80">
    <property type="entry name" value="Glycosidases"/>
    <property type="match status" value="1"/>
</dbReference>
<gene>
    <name evidence="5" type="ORF">ON006_23995</name>
</gene>
<keyword evidence="6" id="KW-1185">Reference proteome</keyword>
<sequence>MQNFTYAFNLLTRIPFLILCWILAAHPLSAQTNQKTTETDSQRYLALMLLNLTDPDNIGPEPSLIRTANQYGLNAVYITIPWDKVYFSSPTETPKWAKYDEQIKIATDLGMKVALRIHLGRHSTRIKGFWDVSDSQFSETNKPLLSGYQDTFFGFDNQPIVNKGIAFVKETVNRYKYLQTSNKLLYVSVTNTSTQEGEYPSTLITAGKESSAVYDYSKSMEVGFRAFLKQHYTKIERLNFLWGTTYKTFEEPGPPSTPWDPIESFRQRYGKDWYIYRHMMFKKYMEQMIDAVKSIDPAIKFVSDYGSVFDSPSVMRGTLAYKDLNKKADGIKVNDNIATHDHRWSVDIIKSDAPASFITANELFVSSYFDNNAHLKQITENFEHGANVVAVVISAADQMSRSEPFLRPAAAQWLNKSMTPIVYSDSVGYRLSAAVEKKGAINVAYDDWSKKAYADPARPRPIRVRLIEDLLTQEYWNEAANHVPYVFRPVPMQIIPVNKDFAYKLPIDTFSDVDGTVVRIDVGALPSWLRYEGGQLRGKPTTLGDYRIQLKGIDDEGGAADAFLTIRVDTRENANKPPTVDSNFSNQTVAIDKPFTYTLPKGAFEDIDGQVVKIEASELPSWLKFANGILSGTPTKLGEYRISLKAYDDLNAFVETYFTIKVVEPQFLNAPPYASSTLPVKYAQINMPFNFILPTNIFGDPDGYISSISIQNRPSWLDFSLNVFSGTPTEEGEYRLIIRAYDNAGAYVEVPFILIVEIPELRFELVKGGSKVDQSVIRKLDGDDVLPYDSLPPMLNIYAYGNFEYDRVTFDLNGPYRKQSTTKTFPYALYENELGFAPYVGRYTLTVTAAKEDSAIVTNSIQFSISYGDMVNITKNMADWAFYPNPVESVINIKLPEQQPGDSLQYTLITASGIRIPIPESVITTSDNLSNIDLFKLGVSSGIYFVRVENNGSFLQQFRIFKK</sequence>
<feature type="domain" description="Dystroglycan-type cadherin-like" evidence="4">
    <location>
        <begin position="673"/>
        <end position="763"/>
    </location>
</feature>
<dbReference type="InterPro" id="IPR026444">
    <property type="entry name" value="Secre_tail"/>
</dbReference>
<proteinExistence type="predicted"/>
<name>A0A9E8NAH8_9BACT</name>